<keyword evidence="8" id="KW-1185">Reference proteome</keyword>
<dbReference type="Pfam" id="PF09864">
    <property type="entry name" value="MliC"/>
    <property type="match status" value="1"/>
</dbReference>
<proteinExistence type="predicted"/>
<dbReference type="SUPFAM" id="SSF141488">
    <property type="entry name" value="YdhA-like"/>
    <property type="match status" value="1"/>
</dbReference>
<feature type="domain" description="C-type lysozyme inhibitor" evidence="5">
    <location>
        <begin position="28"/>
        <end position="89"/>
    </location>
</feature>
<dbReference type="InterPro" id="IPR036328">
    <property type="entry name" value="MliC_sf"/>
</dbReference>
<evidence type="ECO:0000256" key="2">
    <source>
        <dbReference type="ARBA" id="ARBA00023136"/>
    </source>
</evidence>
<evidence type="ECO:0000256" key="1">
    <source>
        <dbReference type="ARBA" id="ARBA00022729"/>
    </source>
</evidence>
<evidence type="ECO:0000313" key="8">
    <source>
        <dbReference type="Proteomes" id="UP000040578"/>
    </source>
</evidence>
<keyword evidence="4 6" id="KW-0449">Lipoprotein</keyword>
<dbReference type="PROSITE" id="PS51257">
    <property type="entry name" value="PROKAR_LIPOPROTEIN"/>
    <property type="match status" value="1"/>
</dbReference>
<reference evidence="6 8" key="1">
    <citation type="submission" date="2015-03" db="EMBL/GenBank/DDBJ databases">
        <authorList>
            <consortium name="Pathogen Informatics"/>
            <person name="Murphy D."/>
        </authorList>
    </citation>
    <scope>NUCLEOTIDE SEQUENCE [LARGE SCALE GENOMIC DNA]</scope>
    <source>
        <strain evidence="8">type strain: CIP110231</strain>
        <strain evidence="6">Type strain: CIP110231</strain>
    </source>
</reference>
<dbReference type="RefSeq" id="WP_084728161.1">
    <property type="nucleotide sequence ID" value="NZ_CPYD01000011.1"/>
</dbReference>
<evidence type="ECO:0000313" key="6">
    <source>
        <dbReference type="EMBL" id="CNE91408.1"/>
    </source>
</evidence>
<protein>
    <submittedName>
        <fullName evidence="6">Lipoprotein</fullName>
    </submittedName>
    <submittedName>
        <fullName evidence="7">MliC family protein</fullName>
    </submittedName>
</protein>
<comment type="caution">
    <text evidence="7">The sequence shown here is derived from an EMBL/GenBank/DDBJ whole genome shotgun (WGS) entry which is preliminary data.</text>
</comment>
<name>A0AAW7K258_9GAMM</name>
<organism evidence="7 9">
    <name type="scientific">Yersinia nurmii</name>
    <dbReference type="NCBI Taxonomy" id="685706"/>
    <lineage>
        <taxon>Bacteria</taxon>
        <taxon>Pseudomonadati</taxon>
        <taxon>Pseudomonadota</taxon>
        <taxon>Gammaproteobacteria</taxon>
        <taxon>Enterobacterales</taxon>
        <taxon>Yersiniaceae</taxon>
        <taxon>Yersinia</taxon>
    </lineage>
</organism>
<dbReference type="EMBL" id="JAUEHU010000006">
    <property type="protein sequence ID" value="MDN0087325.1"/>
    <property type="molecule type" value="Genomic_DNA"/>
</dbReference>
<dbReference type="InterPro" id="IPR018660">
    <property type="entry name" value="MliC"/>
</dbReference>
<dbReference type="AlphaFoldDB" id="A0AAW7K258"/>
<evidence type="ECO:0000259" key="5">
    <source>
        <dbReference type="Pfam" id="PF09864"/>
    </source>
</evidence>
<keyword evidence="3" id="KW-0564">Palmitate</keyword>
<gene>
    <name evidence="6" type="primary">mliC</name>
    <name evidence="6" type="ORF">ERS137967_02854</name>
    <name evidence="7" type="ORF">QVN42_07950</name>
</gene>
<reference evidence="7" key="2">
    <citation type="submission" date="2023-06" db="EMBL/GenBank/DDBJ databases">
        <authorList>
            <person name="Polev D.E."/>
            <person name="Saitova A.T."/>
            <person name="Bogumilchik E.A."/>
            <person name="Kokorina G.I."/>
            <person name="Voskresenskaia E.A."/>
        </authorList>
    </citation>
    <scope>NUCLEOTIDE SEQUENCE</scope>
    <source>
        <strain evidence="7">2145 StPb PI</strain>
    </source>
</reference>
<accession>A0AAW7K258</accession>
<dbReference type="Gene3D" id="2.40.128.200">
    <property type="match status" value="1"/>
</dbReference>
<evidence type="ECO:0000313" key="9">
    <source>
        <dbReference type="Proteomes" id="UP001167864"/>
    </source>
</evidence>
<dbReference type="Proteomes" id="UP001167864">
    <property type="component" value="Unassembled WGS sequence"/>
</dbReference>
<evidence type="ECO:0000256" key="3">
    <source>
        <dbReference type="ARBA" id="ARBA00023139"/>
    </source>
</evidence>
<dbReference type="Proteomes" id="UP000040578">
    <property type="component" value="Unassembled WGS sequence"/>
</dbReference>
<dbReference type="EMBL" id="CPYD01000011">
    <property type="protein sequence ID" value="CNE91408.1"/>
    <property type="molecule type" value="Genomic_DNA"/>
</dbReference>
<keyword evidence="1" id="KW-0732">Signal</keyword>
<evidence type="ECO:0000313" key="7">
    <source>
        <dbReference type="EMBL" id="MDN0087325.1"/>
    </source>
</evidence>
<evidence type="ECO:0000256" key="4">
    <source>
        <dbReference type="ARBA" id="ARBA00023288"/>
    </source>
</evidence>
<sequence length="101" mass="11011">MKSVLTALAVLTLAGCSQFLQKSETLHYQCGGTQLTVALDNKQDKVSFVMDGKQLNLPQVVAASGTRYSDGYYTFWSKGDSAFIERGDKIVINDCVLVPSK</sequence>
<keyword evidence="2" id="KW-0472">Membrane</keyword>